<evidence type="ECO:0000256" key="1">
    <source>
        <dbReference type="SAM" id="MobiDB-lite"/>
    </source>
</evidence>
<dbReference type="AlphaFoldDB" id="A0A7E4VBX0"/>
<organism evidence="2 3">
    <name type="scientific">Panagrellus redivivus</name>
    <name type="common">Microworm</name>
    <dbReference type="NCBI Taxonomy" id="6233"/>
    <lineage>
        <taxon>Eukaryota</taxon>
        <taxon>Metazoa</taxon>
        <taxon>Ecdysozoa</taxon>
        <taxon>Nematoda</taxon>
        <taxon>Chromadorea</taxon>
        <taxon>Rhabditida</taxon>
        <taxon>Tylenchina</taxon>
        <taxon>Panagrolaimomorpha</taxon>
        <taxon>Panagrolaimoidea</taxon>
        <taxon>Panagrolaimidae</taxon>
        <taxon>Panagrellus</taxon>
    </lineage>
</organism>
<sequence length="112" mass="12461">MPKTPRRSDPRRDFIELHDNHMESLIRVNRAGNAESTVSISMDGVHRGQPRIKVSHNRQFPQNVRQFPSFEHQLSDSDPAADPSLGSPGFQSSTNKTANYARTGAMTSSSLL</sequence>
<evidence type="ECO:0000313" key="2">
    <source>
        <dbReference type="Proteomes" id="UP000492821"/>
    </source>
</evidence>
<proteinExistence type="predicted"/>
<reference evidence="3" key="2">
    <citation type="submission" date="2020-10" db="UniProtKB">
        <authorList>
            <consortium name="WormBaseParasite"/>
        </authorList>
    </citation>
    <scope>IDENTIFICATION</scope>
</reference>
<accession>A0A7E4VBX0</accession>
<reference evidence="2" key="1">
    <citation type="journal article" date="2013" name="Genetics">
        <title>The draft genome and transcriptome of Panagrellus redivivus are shaped by the harsh demands of a free-living lifestyle.</title>
        <authorList>
            <person name="Srinivasan J."/>
            <person name="Dillman A.R."/>
            <person name="Macchietto M.G."/>
            <person name="Heikkinen L."/>
            <person name="Lakso M."/>
            <person name="Fracchia K.M."/>
            <person name="Antoshechkin I."/>
            <person name="Mortazavi A."/>
            <person name="Wong G."/>
            <person name="Sternberg P.W."/>
        </authorList>
    </citation>
    <scope>NUCLEOTIDE SEQUENCE [LARGE SCALE GENOMIC DNA]</scope>
    <source>
        <strain evidence="2">MT8872</strain>
    </source>
</reference>
<protein>
    <submittedName>
        <fullName evidence="3">Uncharacterized protein</fullName>
    </submittedName>
</protein>
<name>A0A7E4VBX0_PANRE</name>
<dbReference type="Proteomes" id="UP000492821">
    <property type="component" value="Unassembled WGS sequence"/>
</dbReference>
<feature type="region of interest" description="Disordered" evidence="1">
    <location>
        <begin position="68"/>
        <end position="112"/>
    </location>
</feature>
<keyword evidence="2" id="KW-1185">Reference proteome</keyword>
<feature type="compositionally biased region" description="Polar residues" evidence="1">
    <location>
        <begin position="89"/>
        <end position="112"/>
    </location>
</feature>
<dbReference type="WBParaSite" id="Pan_g19014.t1">
    <property type="protein sequence ID" value="Pan_g19014.t1"/>
    <property type="gene ID" value="Pan_g19014"/>
</dbReference>
<evidence type="ECO:0000313" key="3">
    <source>
        <dbReference type="WBParaSite" id="Pan_g19014.t1"/>
    </source>
</evidence>